<gene>
    <name evidence="2" type="ORF">LCGC14_0711650</name>
</gene>
<accession>A0A0F9QEV6</accession>
<sequence>MKNNKNEFDIMADDISGKTEENTKEQKTKKLTKQKPEQKEETKPEKTAINPEKEELLDGRYRTDSPTRKGRKAIGGRNPLQFEKRPGFHRRVFNDTEDRIAQAEESGYRIVTEKTKGGDDRAGADSQQATPVVRSVGAGMKGVLMEEPEEFYNEDQRKKQEQVDIGEADILRTGTTPGLMQKGQQVMGDGAYGDGLKIKR</sequence>
<protein>
    <submittedName>
        <fullName evidence="2">Uncharacterized protein</fullName>
    </submittedName>
</protein>
<proteinExistence type="predicted"/>
<comment type="caution">
    <text evidence="2">The sequence shown here is derived from an EMBL/GenBank/DDBJ whole genome shotgun (WGS) entry which is preliminary data.</text>
</comment>
<dbReference type="AlphaFoldDB" id="A0A0F9QEV6"/>
<reference evidence="2" key="1">
    <citation type="journal article" date="2015" name="Nature">
        <title>Complex archaea that bridge the gap between prokaryotes and eukaryotes.</title>
        <authorList>
            <person name="Spang A."/>
            <person name="Saw J.H."/>
            <person name="Jorgensen S.L."/>
            <person name="Zaremba-Niedzwiedzka K."/>
            <person name="Martijn J."/>
            <person name="Lind A.E."/>
            <person name="van Eijk R."/>
            <person name="Schleper C."/>
            <person name="Guy L."/>
            <person name="Ettema T.J."/>
        </authorList>
    </citation>
    <scope>NUCLEOTIDE SEQUENCE</scope>
</reference>
<feature type="compositionally biased region" description="Polar residues" evidence="1">
    <location>
        <begin position="173"/>
        <end position="184"/>
    </location>
</feature>
<name>A0A0F9QEV6_9ZZZZ</name>
<feature type="region of interest" description="Disordered" evidence="1">
    <location>
        <begin position="104"/>
        <end position="130"/>
    </location>
</feature>
<feature type="region of interest" description="Disordered" evidence="1">
    <location>
        <begin position="171"/>
        <end position="200"/>
    </location>
</feature>
<feature type="compositionally biased region" description="Basic and acidic residues" evidence="1">
    <location>
        <begin position="111"/>
        <end position="123"/>
    </location>
</feature>
<feature type="compositionally biased region" description="Basic and acidic residues" evidence="1">
    <location>
        <begin position="15"/>
        <end position="67"/>
    </location>
</feature>
<evidence type="ECO:0000256" key="1">
    <source>
        <dbReference type="SAM" id="MobiDB-lite"/>
    </source>
</evidence>
<dbReference type="EMBL" id="LAZR01001569">
    <property type="protein sequence ID" value="KKN42615.1"/>
    <property type="molecule type" value="Genomic_DNA"/>
</dbReference>
<organism evidence="2">
    <name type="scientific">marine sediment metagenome</name>
    <dbReference type="NCBI Taxonomy" id="412755"/>
    <lineage>
        <taxon>unclassified sequences</taxon>
        <taxon>metagenomes</taxon>
        <taxon>ecological metagenomes</taxon>
    </lineage>
</organism>
<evidence type="ECO:0000313" key="2">
    <source>
        <dbReference type="EMBL" id="KKN42615.1"/>
    </source>
</evidence>
<feature type="region of interest" description="Disordered" evidence="1">
    <location>
        <begin position="1"/>
        <end position="87"/>
    </location>
</feature>